<gene>
    <name evidence="2" type="ORF">DW888_04190</name>
</gene>
<protein>
    <submittedName>
        <fullName evidence="2">Uncharacterized protein</fullName>
    </submittedName>
</protein>
<evidence type="ECO:0000256" key="1">
    <source>
        <dbReference type="SAM" id="MobiDB-lite"/>
    </source>
</evidence>
<accession>A0A413VW14</accession>
<dbReference type="Gene3D" id="3.30.2080.10">
    <property type="entry name" value="GH92 mannosidase domain"/>
    <property type="match status" value="1"/>
</dbReference>
<comment type="caution">
    <text evidence="2">The sequence shown here is derived from an EMBL/GenBank/DDBJ whole genome shotgun (WGS) entry which is preliminary data.</text>
</comment>
<dbReference type="AlphaFoldDB" id="A0A413VW14"/>
<feature type="region of interest" description="Disordered" evidence="1">
    <location>
        <begin position="80"/>
        <end position="100"/>
    </location>
</feature>
<evidence type="ECO:0000313" key="3">
    <source>
        <dbReference type="Proteomes" id="UP000284379"/>
    </source>
</evidence>
<evidence type="ECO:0000313" key="2">
    <source>
        <dbReference type="EMBL" id="RHB37772.1"/>
    </source>
</evidence>
<organism evidence="2 3">
    <name type="scientific">Bacteroides nordii</name>
    <dbReference type="NCBI Taxonomy" id="291645"/>
    <lineage>
        <taxon>Bacteria</taxon>
        <taxon>Pseudomonadati</taxon>
        <taxon>Bacteroidota</taxon>
        <taxon>Bacteroidia</taxon>
        <taxon>Bacteroidales</taxon>
        <taxon>Bacteroidaceae</taxon>
        <taxon>Bacteroides</taxon>
    </lineage>
</organism>
<dbReference type="EMBL" id="QSGO01000002">
    <property type="protein sequence ID" value="RHB37772.1"/>
    <property type="molecule type" value="Genomic_DNA"/>
</dbReference>
<dbReference type="Proteomes" id="UP000284379">
    <property type="component" value="Unassembled WGS sequence"/>
</dbReference>
<sequence length="100" mass="11245">MKKAPLIVFLSIVKKETIKSMIFFPVDYVNPLVGTLSKITLSTGNPPSLKIDGKEYNHNWLKHDGLLNGVVLDFDMNTSSSMQRGKNVKDFPYSLSNENK</sequence>
<proteinExistence type="predicted"/>
<dbReference type="RefSeq" id="WP_044094902.1">
    <property type="nucleotide sequence ID" value="NZ_CABJFV010000002.1"/>
</dbReference>
<name>A0A413VW14_9BACE</name>
<reference evidence="2 3" key="1">
    <citation type="submission" date="2018-08" db="EMBL/GenBank/DDBJ databases">
        <title>A genome reference for cultivated species of the human gut microbiota.</title>
        <authorList>
            <person name="Zou Y."/>
            <person name="Xue W."/>
            <person name="Luo G."/>
        </authorList>
    </citation>
    <scope>NUCLEOTIDE SEQUENCE [LARGE SCALE GENOMIC DNA]</scope>
    <source>
        <strain evidence="2 3">AM40-30BH</strain>
    </source>
</reference>